<evidence type="ECO:0000313" key="2">
    <source>
        <dbReference type="WBParaSite" id="PSU_v2.g21288.t1"/>
    </source>
</evidence>
<accession>A0A914YUX1</accession>
<reference evidence="2" key="1">
    <citation type="submission" date="2022-11" db="UniProtKB">
        <authorList>
            <consortium name="WormBaseParasite"/>
        </authorList>
    </citation>
    <scope>IDENTIFICATION</scope>
</reference>
<organism evidence="1 2">
    <name type="scientific">Panagrolaimus superbus</name>
    <dbReference type="NCBI Taxonomy" id="310955"/>
    <lineage>
        <taxon>Eukaryota</taxon>
        <taxon>Metazoa</taxon>
        <taxon>Ecdysozoa</taxon>
        <taxon>Nematoda</taxon>
        <taxon>Chromadorea</taxon>
        <taxon>Rhabditida</taxon>
        <taxon>Tylenchina</taxon>
        <taxon>Panagrolaimomorpha</taxon>
        <taxon>Panagrolaimoidea</taxon>
        <taxon>Panagrolaimidae</taxon>
        <taxon>Panagrolaimus</taxon>
    </lineage>
</organism>
<keyword evidence="1" id="KW-1185">Reference proteome</keyword>
<dbReference type="AlphaFoldDB" id="A0A914YUX1"/>
<protein>
    <submittedName>
        <fullName evidence="2">Uncharacterized protein</fullName>
    </submittedName>
</protein>
<dbReference type="Proteomes" id="UP000887577">
    <property type="component" value="Unplaced"/>
</dbReference>
<name>A0A914YUX1_9BILA</name>
<dbReference type="WBParaSite" id="PSU_v2.g21288.t1">
    <property type="protein sequence ID" value="PSU_v2.g21288.t1"/>
    <property type="gene ID" value="PSU_v2.g21288"/>
</dbReference>
<proteinExistence type="predicted"/>
<evidence type="ECO:0000313" key="1">
    <source>
        <dbReference type="Proteomes" id="UP000887577"/>
    </source>
</evidence>
<sequence>MDAIVSLVKAIGWSVDHGCEDYDLEYLLKMFFNALQHSLPRGWIKLPSNCGFKVGAHALPFSFEYFGDYSSFMEII</sequence>